<dbReference type="InterPro" id="IPR002477">
    <property type="entry name" value="Peptidoglycan-bd-like"/>
</dbReference>
<dbReference type="InterPro" id="IPR031304">
    <property type="entry name" value="SLT_2"/>
</dbReference>
<name>A0A5C8NUS6_9BURK</name>
<feature type="signal peptide" evidence="2">
    <location>
        <begin position="1"/>
        <end position="35"/>
    </location>
</feature>
<protein>
    <submittedName>
        <fullName evidence="5">Lytic murein transglycosylase</fullName>
    </submittedName>
</protein>
<dbReference type="InterPro" id="IPR043426">
    <property type="entry name" value="MltB-like"/>
</dbReference>
<dbReference type="Gene3D" id="1.10.101.10">
    <property type="entry name" value="PGBD-like superfamily/PGBD"/>
    <property type="match status" value="1"/>
</dbReference>
<dbReference type="EMBL" id="VDUY01000005">
    <property type="protein sequence ID" value="TXL64862.1"/>
    <property type="molecule type" value="Genomic_DNA"/>
</dbReference>
<dbReference type="PANTHER" id="PTHR30163">
    <property type="entry name" value="MEMBRANE-BOUND LYTIC MUREIN TRANSGLYCOSYLASE B"/>
    <property type="match status" value="1"/>
</dbReference>
<evidence type="ECO:0000313" key="6">
    <source>
        <dbReference type="Proteomes" id="UP000321548"/>
    </source>
</evidence>
<dbReference type="FunFam" id="1.10.8.350:FF:000001">
    <property type="entry name" value="Lytic murein transglycosylase B"/>
    <property type="match status" value="1"/>
</dbReference>
<feature type="domain" description="Transglycosylase SLT" evidence="4">
    <location>
        <begin position="61"/>
        <end position="366"/>
    </location>
</feature>
<feature type="domain" description="Peptidoglycan binding-like" evidence="3">
    <location>
        <begin position="387"/>
        <end position="442"/>
    </location>
</feature>
<dbReference type="GO" id="GO:0009253">
    <property type="term" value="P:peptidoglycan catabolic process"/>
    <property type="evidence" value="ECO:0007669"/>
    <property type="project" value="TreeGrafter"/>
</dbReference>
<dbReference type="Pfam" id="PF13406">
    <property type="entry name" value="SLT_2"/>
    <property type="match status" value="1"/>
</dbReference>
<dbReference type="SUPFAM" id="SSF53955">
    <property type="entry name" value="Lysozyme-like"/>
    <property type="match status" value="1"/>
</dbReference>
<dbReference type="SUPFAM" id="SSF47090">
    <property type="entry name" value="PGBD-like"/>
    <property type="match status" value="1"/>
</dbReference>
<dbReference type="InterPro" id="IPR011970">
    <property type="entry name" value="MltB_2"/>
</dbReference>
<dbReference type="Proteomes" id="UP000321548">
    <property type="component" value="Unassembled WGS sequence"/>
</dbReference>
<proteinExistence type="predicted"/>
<feature type="region of interest" description="Disordered" evidence="1">
    <location>
        <begin position="37"/>
        <end position="56"/>
    </location>
</feature>
<evidence type="ECO:0000256" key="2">
    <source>
        <dbReference type="SAM" id="SignalP"/>
    </source>
</evidence>
<dbReference type="OrthoDB" id="9772911at2"/>
<dbReference type="GO" id="GO:0008933">
    <property type="term" value="F:peptidoglycan lytic transglycosylase activity"/>
    <property type="evidence" value="ECO:0007669"/>
    <property type="project" value="TreeGrafter"/>
</dbReference>
<dbReference type="CDD" id="cd13399">
    <property type="entry name" value="Slt35-like"/>
    <property type="match status" value="1"/>
</dbReference>
<dbReference type="RefSeq" id="WP_147705112.1">
    <property type="nucleotide sequence ID" value="NZ_VDUY01000005.1"/>
</dbReference>
<organism evidence="5 6">
    <name type="scientific">Zeimonas arvi</name>
    <dbReference type="NCBI Taxonomy" id="2498847"/>
    <lineage>
        <taxon>Bacteria</taxon>
        <taxon>Pseudomonadati</taxon>
        <taxon>Pseudomonadota</taxon>
        <taxon>Betaproteobacteria</taxon>
        <taxon>Burkholderiales</taxon>
        <taxon>Burkholderiaceae</taxon>
        <taxon>Zeimonas</taxon>
    </lineage>
</organism>
<feature type="chain" id="PRO_5023095255" evidence="2">
    <location>
        <begin position="36"/>
        <end position="449"/>
    </location>
</feature>
<dbReference type="Pfam" id="PF01471">
    <property type="entry name" value="PG_binding_1"/>
    <property type="match status" value="1"/>
</dbReference>
<evidence type="ECO:0000256" key="1">
    <source>
        <dbReference type="SAM" id="MobiDB-lite"/>
    </source>
</evidence>
<evidence type="ECO:0000259" key="3">
    <source>
        <dbReference type="Pfam" id="PF01471"/>
    </source>
</evidence>
<dbReference type="Gene3D" id="1.10.530.10">
    <property type="match status" value="1"/>
</dbReference>
<dbReference type="NCBIfam" id="TIGR02283">
    <property type="entry name" value="MltB_2"/>
    <property type="match status" value="1"/>
</dbReference>
<dbReference type="InterPro" id="IPR036365">
    <property type="entry name" value="PGBD-like_sf"/>
</dbReference>
<reference evidence="5 6" key="1">
    <citation type="submission" date="2019-06" db="EMBL/GenBank/DDBJ databases">
        <title>Quisquiliibacterium sp. nov., isolated from a maize field.</title>
        <authorList>
            <person name="Lin S.-Y."/>
            <person name="Tsai C.-F."/>
            <person name="Young C.-C."/>
        </authorList>
    </citation>
    <scope>NUCLEOTIDE SEQUENCE [LARGE SCALE GENOMIC DNA]</scope>
    <source>
        <strain evidence="5 6">CC-CFT501</strain>
    </source>
</reference>
<keyword evidence="2" id="KW-0732">Signal</keyword>
<dbReference type="Gene3D" id="1.10.8.350">
    <property type="entry name" value="Bacterial muramidase"/>
    <property type="match status" value="1"/>
</dbReference>
<accession>A0A5C8NUS6</accession>
<comment type="caution">
    <text evidence="5">The sequence shown here is derived from an EMBL/GenBank/DDBJ whole genome shotgun (WGS) entry which is preliminary data.</text>
</comment>
<dbReference type="InterPro" id="IPR023346">
    <property type="entry name" value="Lysozyme-like_dom_sf"/>
</dbReference>
<gene>
    <name evidence="5" type="ORF">FHP08_14130</name>
</gene>
<sequence length="449" mass="47607">MPIDLHPQPRHRAGVATGLRFAIALLATASAGALAQGTATSGAPAGPTPPAAAAEPRPADFAACLARLRPDALAKGVSGEAFDRHTAALAPDMAVLGFLDAQPEFVTPIWDYLAALVDDERVADGRAMLAQWAEVLAKVQAEYDVDPATVVAVWGVESDFGRRFGKRPLLESLSTLSCYGRRQSFFRGEFFTTLKILQEGHVAADKLNGSWAGAFGHTQFMPSTFMRLAVDFDGDGRRDLVDSVPDALASTANFLKRAGWRSALPWGFEVKLPAGFDASAVGRRSKQPASVWASRGVKRADGSPLVQPREANAGRGDAALGADTPSAILLPAGPQGPAFLVTRNFDALYSYNAAESYALAIAHLSDRLRGGGPFAAAWPTDDPGLSRAERRELQTLLVKLGHDIGEIDGAIGARTREALKAELAKRGIESDGRAGRKALEALRQTAHAR</sequence>
<evidence type="ECO:0000259" key="4">
    <source>
        <dbReference type="Pfam" id="PF13406"/>
    </source>
</evidence>
<evidence type="ECO:0000313" key="5">
    <source>
        <dbReference type="EMBL" id="TXL64862.1"/>
    </source>
</evidence>
<keyword evidence="6" id="KW-1185">Reference proteome</keyword>
<dbReference type="InterPro" id="IPR036366">
    <property type="entry name" value="PGBDSf"/>
</dbReference>
<dbReference type="AlphaFoldDB" id="A0A5C8NUS6"/>
<dbReference type="PANTHER" id="PTHR30163:SF10">
    <property type="entry name" value="TRANSGLYCOLASE-RELATED"/>
    <property type="match status" value="1"/>
</dbReference>